<dbReference type="Gene3D" id="3.10.100.10">
    <property type="entry name" value="Mannose-Binding Protein A, subunit A"/>
    <property type="match status" value="1"/>
</dbReference>
<keyword evidence="4" id="KW-0456">Lyase</keyword>
<dbReference type="InterPro" id="IPR016187">
    <property type="entry name" value="CTDL_fold"/>
</dbReference>
<evidence type="ECO:0000259" key="6">
    <source>
        <dbReference type="PROSITE" id="PS51144"/>
    </source>
</evidence>
<gene>
    <name evidence="8" type="primary">LOC118428129</name>
</gene>
<evidence type="ECO:0000313" key="8">
    <source>
        <dbReference type="RefSeq" id="XP_035694005.1"/>
    </source>
</evidence>
<feature type="domain" description="Alpha-carbonic anhydrase" evidence="6">
    <location>
        <begin position="21"/>
        <end position="297"/>
    </location>
</feature>
<dbReference type="InterPro" id="IPR001148">
    <property type="entry name" value="CA_dom"/>
</dbReference>
<dbReference type="PROSITE" id="PS51144">
    <property type="entry name" value="ALPHA_CA_2"/>
    <property type="match status" value="1"/>
</dbReference>
<dbReference type="Gene3D" id="3.10.200.10">
    <property type="entry name" value="Alpha carbonic anhydrase"/>
    <property type="match status" value="1"/>
</dbReference>
<dbReference type="GO" id="GO:0004089">
    <property type="term" value="F:carbonate dehydratase activity"/>
    <property type="evidence" value="ECO:0000318"/>
    <property type="project" value="GO_Central"/>
</dbReference>
<evidence type="ECO:0000256" key="1">
    <source>
        <dbReference type="ARBA" id="ARBA00010718"/>
    </source>
</evidence>
<dbReference type="KEGG" id="bfo:118428129"/>
<comment type="similarity">
    <text evidence="1 4">Belongs to the alpha-carbonic anhydrase family.</text>
</comment>
<dbReference type="PROSITE" id="PS50041">
    <property type="entry name" value="C_TYPE_LECTIN_2"/>
    <property type="match status" value="1"/>
</dbReference>
<organism evidence="7 8">
    <name type="scientific">Branchiostoma floridae</name>
    <name type="common">Florida lancelet</name>
    <name type="synonym">Amphioxus</name>
    <dbReference type="NCBI Taxonomy" id="7739"/>
    <lineage>
        <taxon>Eukaryota</taxon>
        <taxon>Metazoa</taxon>
        <taxon>Chordata</taxon>
        <taxon>Cephalochordata</taxon>
        <taxon>Leptocardii</taxon>
        <taxon>Amphioxiformes</taxon>
        <taxon>Branchiostomatidae</taxon>
        <taxon>Branchiostoma</taxon>
    </lineage>
</organism>
<comment type="function">
    <text evidence="4">Reversible hydration of carbon dioxide.</text>
</comment>
<dbReference type="RefSeq" id="XP_035694005.1">
    <property type="nucleotide sequence ID" value="XM_035838112.1"/>
</dbReference>
<dbReference type="SUPFAM" id="SSF56436">
    <property type="entry name" value="C-type lectin-like"/>
    <property type="match status" value="1"/>
</dbReference>
<feature type="domain" description="C-type lectin" evidence="5">
    <location>
        <begin position="328"/>
        <end position="453"/>
    </location>
</feature>
<dbReference type="InterPro" id="IPR001304">
    <property type="entry name" value="C-type_lectin-like"/>
</dbReference>
<evidence type="ECO:0000256" key="2">
    <source>
        <dbReference type="ARBA" id="ARBA00022723"/>
    </source>
</evidence>
<dbReference type="SUPFAM" id="SSF51069">
    <property type="entry name" value="Carbonic anhydrase"/>
    <property type="match status" value="1"/>
</dbReference>
<keyword evidence="4" id="KW-0732">Signal</keyword>
<dbReference type="GO" id="GO:0005886">
    <property type="term" value="C:plasma membrane"/>
    <property type="evidence" value="ECO:0000318"/>
    <property type="project" value="GO_Central"/>
</dbReference>
<dbReference type="SMART" id="SM01057">
    <property type="entry name" value="Carb_anhydrase"/>
    <property type="match status" value="1"/>
</dbReference>
<dbReference type="OMA" id="MEAYCAS"/>
<feature type="signal peptide" evidence="4">
    <location>
        <begin position="1"/>
        <end position="19"/>
    </location>
</feature>
<dbReference type="OrthoDB" id="429145at2759"/>
<dbReference type="InterPro" id="IPR036398">
    <property type="entry name" value="CA_dom_sf"/>
</dbReference>
<reference evidence="7" key="1">
    <citation type="journal article" date="2020" name="Nat. Ecol. Evol.">
        <title>Deeply conserved synteny resolves early events in vertebrate evolution.</title>
        <authorList>
            <person name="Simakov O."/>
            <person name="Marletaz F."/>
            <person name="Yue J.X."/>
            <person name="O'Connell B."/>
            <person name="Jenkins J."/>
            <person name="Brandt A."/>
            <person name="Calef R."/>
            <person name="Tung C.H."/>
            <person name="Huang T.K."/>
            <person name="Schmutz J."/>
            <person name="Satoh N."/>
            <person name="Yu J.K."/>
            <person name="Putnam N.H."/>
            <person name="Green R.E."/>
            <person name="Rokhsar D.S."/>
        </authorList>
    </citation>
    <scope>NUCLEOTIDE SEQUENCE [LARGE SCALE GENOMIC DNA]</scope>
    <source>
        <strain evidence="7">S238N-H82</strain>
    </source>
</reference>
<dbReference type="CDD" id="cd00326">
    <property type="entry name" value="alpha_CA"/>
    <property type="match status" value="1"/>
</dbReference>
<sequence length="458" mass="51643">MSLRKYCTLGALLLNVAKGAGSWGYSPGRYGPENWGVLEPQYCAGRAQSPIDLVYRTTVKRTYPAFTFAGYNTVPTDANLELFNSGYAFGVNFEPNSAYRVGGGGLPGDNYRLAQFHLHWSFLDNMGAGSEHVLNGQIYPAELHLVHWNADQHSDLMDAVGGKNTNHGSLAVLGFFIELGNSDNPAFEPMLKYVAKVSHGGSPNFKLPNADRFTLDNLLPPDRINFFRYNGSLTTPTCNEVVTWTVFKDTISISSNQLTKFINNIYYKAEPNTPAKKMQSNFRPPQPLNGRTVYRSFDDAALNVAPRPPGQACEDYFSSSEASRYAVHDNRCYWFSPTDYRRSRKYTRARADCVARSGGRGATLALIKDVDTQAFVEQYLGTIVSGPRRDYWIGLDDRAREKHFAWNDGTALEYQNWARSRRRRHPGKDCAGVMSSGKWNLYRCRQRKAYICQMPRVW</sequence>
<keyword evidence="3 4" id="KW-0862">Zinc</keyword>
<comment type="cofactor">
    <cofactor evidence="4">
        <name>Zn(2+)</name>
        <dbReference type="ChEBI" id="CHEBI:29105"/>
    </cofactor>
</comment>
<dbReference type="AlphaFoldDB" id="A0A9J7M4N3"/>
<dbReference type="CDD" id="cd00037">
    <property type="entry name" value="CLECT"/>
    <property type="match status" value="1"/>
</dbReference>
<dbReference type="GeneID" id="118428129"/>
<comment type="catalytic activity">
    <reaction evidence="4">
        <text>hydrogencarbonate + H(+) = CO2 + H2O</text>
        <dbReference type="Rhea" id="RHEA:10748"/>
        <dbReference type="ChEBI" id="CHEBI:15377"/>
        <dbReference type="ChEBI" id="CHEBI:15378"/>
        <dbReference type="ChEBI" id="CHEBI:16526"/>
        <dbReference type="ChEBI" id="CHEBI:17544"/>
        <dbReference type="EC" id="4.2.1.1"/>
    </reaction>
</comment>
<dbReference type="Pfam" id="PF00059">
    <property type="entry name" value="Lectin_C"/>
    <property type="match status" value="1"/>
</dbReference>
<dbReference type="Proteomes" id="UP000001554">
    <property type="component" value="Chromosome 12"/>
</dbReference>
<feature type="chain" id="PRO_5039961069" description="Carbonic anhydrase" evidence="4">
    <location>
        <begin position="20"/>
        <end position="458"/>
    </location>
</feature>
<accession>A0A9J7M4N3</accession>
<dbReference type="PANTHER" id="PTHR18952">
    <property type="entry name" value="CARBONIC ANHYDRASE"/>
    <property type="match status" value="1"/>
</dbReference>
<dbReference type="PROSITE" id="PS00162">
    <property type="entry name" value="ALPHA_CA_1"/>
    <property type="match status" value="1"/>
</dbReference>
<dbReference type="SMART" id="SM00034">
    <property type="entry name" value="CLECT"/>
    <property type="match status" value="1"/>
</dbReference>
<reference evidence="8" key="2">
    <citation type="submission" date="2025-08" db="UniProtKB">
        <authorList>
            <consortium name="RefSeq"/>
        </authorList>
    </citation>
    <scope>IDENTIFICATION</scope>
    <source>
        <strain evidence="8">S238N-H82</strain>
        <tissue evidence="8">Testes</tissue>
    </source>
</reference>
<dbReference type="Pfam" id="PF00194">
    <property type="entry name" value="Carb_anhydrase"/>
    <property type="match status" value="1"/>
</dbReference>
<evidence type="ECO:0000256" key="4">
    <source>
        <dbReference type="RuleBase" id="RU367011"/>
    </source>
</evidence>
<dbReference type="EC" id="4.2.1.1" evidence="4"/>
<proteinExistence type="inferred from homology"/>
<dbReference type="GO" id="GO:0008270">
    <property type="term" value="F:zinc ion binding"/>
    <property type="evidence" value="ECO:0007669"/>
    <property type="project" value="UniProtKB-UniRule"/>
</dbReference>
<keyword evidence="7" id="KW-1185">Reference proteome</keyword>
<evidence type="ECO:0000256" key="3">
    <source>
        <dbReference type="ARBA" id="ARBA00022833"/>
    </source>
</evidence>
<evidence type="ECO:0000259" key="5">
    <source>
        <dbReference type="PROSITE" id="PS50041"/>
    </source>
</evidence>
<name>A0A9J7M4N3_BRAFL</name>
<keyword evidence="2 4" id="KW-0479">Metal-binding</keyword>
<dbReference type="InterPro" id="IPR023561">
    <property type="entry name" value="Carbonic_anhydrase_a-class"/>
</dbReference>
<protein>
    <recommendedName>
        <fullName evidence="4">Carbonic anhydrase</fullName>
        <ecNumber evidence="4">4.2.1.1</ecNumber>
    </recommendedName>
</protein>
<dbReference type="InterPro" id="IPR018338">
    <property type="entry name" value="Carbonic_anhydrase_a-class_CS"/>
</dbReference>
<dbReference type="PANTHER" id="PTHR18952:SF278">
    <property type="entry name" value="CARBONIC ANHYDRASE"/>
    <property type="match status" value="1"/>
</dbReference>
<dbReference type="InterPro" id="IPR016186">
    <property type="entry name" value="C-type_lectin-like/link_sf"/>
</dbReference>
<evidence type="ECO:0000313" key="7">
    <source>
        <dbReference type="Proteomes" id="UP000001554"/>
    </source>
</evidence>